<dbReference type="PANTHER" id="PTHR13568">
    <property type="entry name" value="FAM11A, B PROTEIN"/>
    <property type="match status" value="1"/>
</dbReference>
<feature type="transmembrane region" description="Helical" evidence="1">
    <location>
        <begin position="430"/>
        <end position="448"/>
    </location>
</feature>
<sequence length="495" mass="55127">MFFTVRELVQWLGLTVFEIWVNLVAVTLFTTALAVKVETGWGSWWLVFAPLFAGDALNAYFCTIVFIRMHLEGMYKVALMRGVWSLSFLLLLFVFKFLLCKKLSGQSGLVYSEGRDWKGDQGRDGRKNGGRPEEDGGMLLNRLGHRLVTDDDYDCLENLENIHEAVLPQAMGYALTIYVLYPSLALQSVSYPSPALQSMSCTLLWPYNLCLLPFFALTICLIPFSSLNNLCIVPFSALTIRLVPFSSLTIYVLYPSLPLQSVSYPSPLQSVSYPCPPLQSISCTLLCPYNLSCTLLWPYNLCLLPFFALTICLIPFSSLTIYVLYPSLALQSLSPTLLRPYNLSHTLLQPYNLCIVPFFALTICLLPFSSLTICLVPFSALTICLVPFSSLTIYVLYPSLPLQCLVPFSALTICFVPFSSLTRTINHQVGTLVFCLTTGLFLLSMNLHNNAPCPLPPSSAPRSSFLPPNQLILNLSYDVVQKTGCVHSSTVSNIF</sequence>
<name>A0A7R9JV80_TIMGE</name>
<evidence type="ECO:0000256" key="1">
    <source>
        <dbReference type="SAM" id="Phobius"/>
    </source>
</evidence>
<dbReference type="InterPro" id="IPR019396">
    <property type="entry name" value="TM_Fragile-X-F-assoc"/>
</dbReference>
<feature type="transmembrane region" description="Helical" evidence="1">
    <location>
        <begin position="375"/>
        <end position="394"/>
    </location>
</feature>
<accession>A0A7R9JV80</accession>
<evidence type="ECO:0008006" key="3">
    <source>
        <dbReference type="Google" id="ProtNLM"/>
    </source>
</evidence>
<gene>
    <name evidence="2" type="ORF">TGEB3V08_LOCUS3519</name>
</gene>
<dbReference type="GO" id="GO:0005783">
    <property type="term" value="C:endoplasmic reticulum"/>
    <property type="evidence" value="ECO:0007669"/>
    <property type="project" value="TreeGrafter"/>
</dbReference>
<feature type="transmembrane region" description="Helical" evidence="1">
    <location>
        <begin position="400"/>
        <end position="418"/>
    </location>
</feature>
<dbReference type="PANTHER" id="PTHR13568:SF9">
    <property type="entry name" value="TRANSMEMBRANE PROTEIN 203"/>
    <property type="match status" value="1"/>
</dbReference>
<dbReference type="EMBL" id="OE840130">
    <property type="protein sequence ID" value="CAD7589590.1"/>
    <property type="molecule type" value="Genomic_DNA"/>
</dbReference>
<feature type="transmembrane region" description="Helical" evidence="1">
    <location>
        <begin position="12"/>
        <end position="35"/>
    </location>
</feature>
<feature type="transmembrane region" description="Helical" evidence="1">
    <location>
        <begin position="41"/>
        <end position="67"/>
    </location>
</feature>
<reference evidence="2" key="1">
    <citation type="submission" date="2020-11" db="EMBL/GenBank/DDBJ databases">
        <authorList>
            <person name="Tran Van P."/>
        </authorList>
    </citation>
    <scope>NUCLEOTIDE SEQUENCE</scope>
</reference>
<keyword evidence="1" id="KW-0812">Transmembrane</keyword>
<keyword evidence="1" id="KW-0472">Membrane</keyword>
<organism evidence="2">
    <name type="scientific">Timema genevievae</name>
    <name type="common">Walking stick</name>
    <dbReference type="NCBI Taxonomy" id="629358"/>
    <lineage>
        <taxon>Eukaryota</taxon>
        <taxon>Metazoa</taxon>
        <taxon>Ecdysozoa</taxon>
        <taxon>Arthropoda</taxon>
        <taxon>Hexapoda</taxon>
        <taxon>Insecta</taxon>
        <taxon>Pterygota</taxon>
        <taxon>Neoptera</taxon>
        <taxon>Polyneoptera</taxon>
        <taxon>Phasmatodea</taxon>
        <taxon>Timematodea</taxon>
        <taxon>Timematoidea</taxon>
        <taxon>Timematidae</taxon>
        <taxon>Timema</taxon>
    </lineage>
</organism>
<dbReference type="GO" id="GO:0006874">
    <property type="term" value="P:intracellular calcium ion homeostasis"/>
    <property type="evidence" value="ECO:0007669"/>
    <property type="project" value="TreeGrafter"/>
</dbReference>
<feature type="transmembrane region" description="Helical" evidence="1">
    <location>
        <begin position="232"/>
        <end position="254"/>
    </location>
</feature>
<protein>
    <recommendedName>
        <fullName evidence="3">Transmembrane protein</fullName>
    </recommendedName>
</protein>
<proteinExistence type="predicted"/>
<evidence type="ECO:0000313" key="2">
    <source>
        <dbReference type="EMBL" id="CAD7589590.1"/>
    </source>
</evidence>
<feature type="transmembrane region" description="Helical" evidence="1">
    <location>
        <begin position="79"/>
        <end position="99"/>
    </location>
</feature>
<keyword evidence="1" id="KW-1133">Transmembrane helix</keyword>
<feature type="transmembrane region" description="Helical" evidence="1">
    <location>
        <begin position="203"/>
        <end position="226"/>
    </location>
</feature>
<feature type="transmembrane region" description="Helical" evidence="1">
    <location>
        <begin position="348"/>
        <end position="368"/>
    </location>
</feature>
<feature type="transmembrane region" description="Helical" evidence="1">
    <location>
        <begin position="301"/>
        <end position="328"/>
    </location>
</feature>
<dbReference type="AlphaFoldDB" id="A0A7R9JV80"/>